<evidence type="ECO:0000313" key="2">
    <source>
        <dbReference type="Proteomes" id="UP000249165"/>
    </source>
</evidence>
<protein>
    <submittedName>
        <fullName evidence="1">Uncharacterized protein</fullName>
    </submittedName>
</protein>
<sequence length="55" mass="5887">MMAEAQGGATMRAIYSDNIARRGHIFAEDPLVAGDRILPGATVPGHRIALSLKRL</sequence>
<organism evidence="1 2">
    <name type="scientific">Salipiger aestuarii</name>
    <dbReference type="NCBI Taxonomy" id="568098"/>
    <lineage>
        <taxon>Bacteria</taxon>
        <taxon>Pseudomonadati</taxon>
        <taxon>Pseudomonadota</taxon>
        <taxon>Alphaproteobacteria</taxon>
        <taxon>Rhodobacterales</taxon>
        <taxon>Roseobacteraceae</taxon>
        <taxon>Salipiger</taxon>
    </lineage>
</organism>
<dbReference type="AlphaFoldDB" id="A0A327XST4"/>
<comment type="caution">
    <text evidence="1">The sequence shown here is derived from an EMBL/GenBank/DDBJ whole genome shotgun (WGS) entry which is preliminary data.</text>
</comment>
<evidence type="ECO:0000313" key="1">
    <source>
        <dbReference type="EMBL" id="RAK11312.1"/>
    </source>
</evidence>
<keyword evidence="2" id="KW-1185">Reference proteome</keyword>
<dbReference type="Proteomes" id="UP000249165">
    <property type="component" value="Unassembled WGS sequence"/>
</dbReference>
<gene>
    <name evidence="1" type="ORF">ATI53_104912</name>
</gene>
<dbReference type="EMBL" id="QLMG01000049">
    <property type="protein sequence ID" value="RAK11312.1"/>
    <property type="molecule type" value="Genomic_DNA"/>
</dbReference>
<reference evidence="1 2" key="1">
    <citation type="submission" date="2018-06" db="EMBL/GenBank/DDBJ databases">
        <title>Genomic Encyclopedia of Archaeal and Bacterial Type Strains, Phase II (KMG-II): from individual species to whole genera.</title>
        <authorList>
            <person name="Goeker M."/>
        </authorList>
    </citation>
    <scope>NUCLEOTIDE SEQUENCE [LARGE SCALE GENOMIC DNA]</scope>
    <source>
        <strain evidence="1 2">DSM 22011</strain>
    </source>
</reference>
<accession>A0A327XST4</accession>
<name>A0A327XST4_9RHOB</name>
<proteinExistence type="predicted"/>